<dbReference type="KEGG" id="hdi:HDIA_0582"/>
<dbReference type="EMBL" id="LT960614">
    <property type="protein sequence ID" value="SON54123.1"/>
    <property type="molecule type" value="Genomic_DNA"/>
</dbReference>
<dbReference type="RefSeq" id="WP_099554188.1">
    <property type="nucleotide sequence ID" value="NZ_LT960614.1"/>
</dbReference>
<dbReference type="OrthoDB" id="7865114at2"/>
<gene>
    <name evidence="2" type="ORF">HDIA_0582</name>
</gene>
<evidence type="ECO:0000256" key="1">
    <source>
        <dbReference type="SAM" id="Phobius"/>
    </source>
</evidence>
<evidence type="ECO:0000313" key="2">
    <source>
        <dbReference type="EMBL" id="SON54123.1"/>
    </source>
</evidence>
<name>A0A2C9D1M5_9HYPH</name>
<reference evidence="3" key="1">
    <citation type="submission" date="2017-09" db="EMBL/GenBank/DDBJ databases">
        <title>Genome sequence of Nannocystis excedens DSM 71.</title>
        <authorList>
            <person name="Blom J."/>
        </authorList>
    </citation>
    <scope>NUCLEOTIDE SEQUENCE [LARGE SCALE GENOMIC DNA]</scope>
    <source>
        <strain evidence="3">type strain: E19</strain>
    </source>
</reference>
<feature type="transmembrane region" description="Helical" evidence="1">
    <location>
        <begin position="12"/>
        <end position="39"/>
    </location>
</feature>
<organism evidence="2 3">
    <name type="scientific">Hartmannibacter diazotrophicus</name>
    <dbReference type="NCBI Taxonomy" id="1482074"/>
    <lineage>
        <taxon>Bacteria</taxon>
        <taxon>Pseudomonadati</taxon>
        <taxon>Pseudomonadota</taxon>
        <taxon>Alphaproteobacteria</taxon>
        <taxon>Hyphomicrobiales</taxon>
        <taxon>Pleomorphomonadaceae</taxon>
        <taxon>Hartmannibacter</taxon>
    </lineage>
</organism>
<protein>
    <submittedName>
        <fullName evidence="2">Uncharacterized protein</fullName>
    </submittedName>
</protein>
<dbReference type="Proteomes" id="UP000223606">
    <property type="component" value="Chromosome 1"/>
</dbReference>
<keyword evidence="1" id="KW-0472">Membrane</keyword>
<dbReference type="AlphaFoldDB" id="A0A2C9D1M5"/>
<accession>A0A2C9D1M5</accession>
<sequence>MLRLFLKRLITCHWVVTLAVMCASVIIFSTASVNLFVMISGNLRFLAEHGVMAVMEGALHQSLQLFGLSLATGVSYVLFKACEHVLVGKLLS</sequence>
<keyword evidence="3" id="KW-1185">Reference proteome</keyword>
<keyword evidence="1" id="KW-0812">Transmembrane</keyword>
<evidence type="ECO:0000313" key="3">
    <source>
        <dbReference type="Proteomes" id="UP000223606"/>
    </source>
</evidence>
<keyword evidence="1" id="KW-1133">Transmembrane helix</keyword>
<proteinExistence type="predicted"/>